<dbReference type="InterPro" id="IPR051159">
    <property type="entry name" value="Hexapeptide_acetyltransf"/>
</dbReference>
<dbReference type="EMBL" id="JBBLZC010000021">
    <property type="protein sequence ID" value="MEK0085085.1"/>
    <property type="molecule type" value="Genomic_DNA"/>
</dbReference>
<dbReference type="InterPro" id="IPR001451">
    <property type="entry name" value="Hexapep"/>
</dbReference>
<evidence type="ECO:0000313" key="2">
    <source>
        <dbReference type="Proteomes" id="UP001375743"/>
    </source>
</evidence>
<dbReference type="PANTHER" id="PTHR23416">
    <property type="entry name" value="SIALIC ACID SYNTHASE-RELATED"/>
    <property type="match status" value="1"/>
</dbReference>
<dbReference type="SUPFAM" id="SSF51161">
    <property type="entry name" value="Trimeric LpxA-like enzymes"/>
    <property type="match status" value="2"/>
</dbReference>
<sequence length="268" mass="28144">MQQLDEQDYIRSKLFSGDRSAVRRYADLVVGPGASYWQLARYELITMLFGRVSGALGLVLRKLFYPRLFRRCGKGVVFGRDLVIRNAHLISLGDNVVLDDGCVLDGRGAGPQGVTIGDRVILGRGVSIQAKIGPITIGADSDIGMHTVIHSQGGVEIGRAVVMGGGCKLSGGVFQTVRSAGTTAGSEMLQREQTRWTKGPIRIGDKCLIGMGATFLDGVEVGEGAVIGAGSVVIRSVPAYAVAAGVPGRVLRQREEAPALAPAAGAAR</sequence>
<reference evidence="1 2" key="1">
    <citation type="submission" date="2024-01" db="EMBL/GenBank/DDBJ databases">
        <title>Multi-omics insights into the function and evolution of sodium benzoate biodegradation pathways in Benzoatithermus flavus gen. nov., sp. nov. from hot spring.</title>
        <authorList>
            <person name="Hu C.-J."/>
            <person name="Li W.-J."/>
        </authorList>
    </citation>
    <scope>NUCLEOTIDE SEQUENCE [LARGE SCALE GENOMIC DNA]</scope>
    <source>
        <strain evidence="1 2">SYSU G07066</strain>
    </source>
</reference>
<dbReference type="RefSeq" id="WP_418160932.1">
    <property type="nucleotide sequence ID" value="NZ_JBBLZC010000021.1"/>
</dbReference>
<keyword evidence="1" id="KW-0012">Acyltransferase</keyword>
<dbReference type="GO" id="GO:0016746">
    <property type="term" value="F:acyltransferase activity"/>
    <property type="evidence" value="ECO:0007669"/>
    <property type="project" value="UniProtKB-KW"/>
</dbReference>
<organism evidence="1 2">
    <name type="scientific">Benzoatithermus flavus</name>
    <dbReference type="NCBI Taxonomy" id="3108223"/>
    <lineage>
        <taxon>Bacteria</taxon>
        <taxon>Pseudomonadati</taxon>
        <taxon>Pseudomonadota</taxon>
        <taxon>Alphaproteobacteria</taxon>
        <taxon>Geminicoccales</taxon>
        <taxon>Geminicoccaceae</taxon>
        <taxon>Benzoatithermus</taxon>
    </lineage>
</organism>
<keyword evidence="2" id="KW-1185">Reference proteome</keyword>
<dbReference type="InterPro" id="IPR011004">
    <property type="entry name" value="Trimer_LpxA-like_sf"/>
</dbReference>
<comment type="caution">
    <text evidence="1">The sequence shown here is derived from an EMBL/GenBank/DDBJ whole genome shotgun (WGS) entry which is preliminary data.</text>
</comment>
<gene>
    <name evidence="1" type="ORF">U1T56_18185</name>
</gene>
<proteinExistence type="predicted"/>
<dbReference type="EC" id="2.3.1.-" evidence="1"/>
<evidence type="ECO:0000313" key="1">
    <source>
        <dbReference type="EMBL" id="MEK0085085.1"/>
    </source>
</evidence>
<dbReference type="Proteomes" id="UP001375743">
    <property type="component" value="Unassembled WGS sequence"/>
</dbReference>
<keyword evidence="1" id="KW-0808">Transferase</keyword>
<dbReference type="Gene3D" id="2.160.10.10">
    <property type="entry name" value="Hexapeptide repeat proteins"/>
    <property type="match status" value="2"/>
</dbReference>
<dbReference type="PANTHER" id="PTHR23416:SF78">
    <property type="entry name" value="LIPOPOLYSACCHARIDE BIOSYNTHESIS O-ACETYL TRANSFERASE WBBJ-RELATED"/>
    <property type="match status" value="1"/>
</dbReference>
<protein>
    <submittedName>
        <fullName evidence="1">Acyltransferase</fullName>
        <ecNumber evidence="1">2.3.1.-</ecNumber>
    </submittedName>
</protein>
<name>A0ABU8XV57_9PROT</name>
<accession>A0ABU8XV57</accession>
<dbReference type="Pfam" id="PF00132">
    <property type="entry name" value="Hexapep"/>
    <property type="match status" value="1"/>
</dbReference>
<dbReference type="CDD" id="cd04647">
    <property type="entry name" value="LbH_MAT_like"/>
    <property type="match status" value="1"/>
</dbReference>